<evidence type="ECO:0000313" key="5">
    <source>
        <dbReference type="Proteomes" id="UP001305779"/>
    </source>
</evidence>
<comment type="caution">
    <text evidence="4">The sequence shown here is derived from an EMBL/GenBank/DDBJ whole genome shotgun (WGS) entry which is preliminary data.</text>
</comment>
<reference evidence="4 5" key="1">
    <citation type="journal article" date="2023" name="G3 (Bethesda)">
        <title>A chromosome-level genome assembly of Zasmidium syzygii isolated from banana leaves.</title>
        <authorList>
            <person name="van Westerhoven A.C."/>
            <person name="Mehrabi R."/>
            <person name="Talebi R."/>
            <person name="Steentjes M.B.F."/>
            <person name="Corcolon B."/>
            <person name="Chong P.A."/>
            <person name="Kema G.H.J."/>
            <person name="Seidl M.F."/>
        </authorList>
    </citation>
    <scope>NUCLEOTIDE SEQUENCE [LARGE SCALE GENOMIC DNA]</scope>
    <source>
        <strain evidence="4 5">P124</strain>
    </source>
</reference>
<dbReference type="InterPro" id="IPR039279">
    <property type="entry name" value="QRT3-like"/>
</dbReference>
<evidence type="ECO:0000313" key="4">
    <source>
        <dbReference type="EMBL" id="KAK4508539.1"/>
    </source>
</evidence>
<feature type="domain" description="Rhamnogalacturonase A/B/Epimerase-like pectate lyase" evidence="3">
    <location>
        <begin position="475"/>
        <end position="531"/>
    </location>
</feature>
<keyword evidence="5" id="KW-1185">Reference proteome</keyword>
<dbReference type="PANTHER" id="PTHR33928">
    <property type="entry name" value="POLYGALACTURONASE QRT3"/>
    <property type="match status" value="1"/>
</dbReference>
<feature type="domain" description="Rhamnogalacturonase A/B/Epimerase-like pectate lyase" evidence="3">
    <location>
        <begin position="126"/>
        <end position="348"/>
    </location>
</feature>
<evidence type="ECO:0000256" key="2">
    <source>
        <dbReference type="SAM" id="SignalP"/>
    </source>
</evidence>
<dbReference type="PANTHER" id="PTHR33928:SF2">
    <property type="entry name" value="PECTATE LYASE SUPERFAMILY PROTEIN DOMAIN-CONTAINING PROTEIN-RELATED"/>
    <property type="match status" value="1"/>
</dbReference>
<keyword evidence="2" id="KW-0732">Signal</keyword>
<protein>
    <recommendedName>
        <fullName evidence="3">Rhamnogalacturonase A/B/Epimerase-like pectate lyase domain-containing protein</fullName>
    </recommendedName>
</protein>
<proteinExistence type="predicted"/>
<dbReference type="InterPro" id="IPR024535">
    <property type="entry name" value="RHGA/B-epi-like_pectate_lyase"/>
</dbReference>
<feature type="region of interest" description="Disordered" evidence="1">
    <location>
        <begin position="137"/>
        <end position="169"/>
    </location>
</feature>
<dbReference type="SUPFAM" id="SSF51126">
    <property type="entry name" value="Pectin lyase-like"/>
    <property type="match status" value="2"/>
</dbReference>
<feature type="compositionally biased region" description="Low complexity" evidence="1">
    <location>
        <begin position="152"/>
        <end position="169"/>
    </location>
</feature>
<dbReference type="Pfam" id="PF12708">
    <property type="entry name" value="Pect-lyase_RHGA_epim"/>
    <property type="match status" value="2"/>
</dbReference>
<dbReference type="CDD" id="cd23668">
    <property type="entry name" value="GH55_beta13glucanase-like"/>
    <property type="match status" value="1"/>
</dbReference>
<name>A0ABR0F3K7_ZASCE</name>
<gene>
    <name evidence="4" type="ORF">PRZ48_002278</name>
</gene>
<dbReference type="Gene3D" id="2.160.20.10">
    <property type="entry name" value="Single-stranded right-handed beta-helix, Pectin lyase-like"/>
    <property type="match status" value="2"/>
</dbReference>
<accession>A0ABR0F3K7</accession>
<dbReference type="InterPro" id="IPR012334">
    <property type="entry name" value="Pectin_lyas_fold"/>
</dbReference>
<organism evidence="4 5">
    <name type="scientific">Zasmidium cellare</name>
    <name type="common">Wine cellar mold</name>
    <name type="synonym">Racodium cellare</name>
    <dbReference type="NCBI Taxonomy" id="395010"/>
    <lineage>
        <taxon>Eukaryota</taxon>
        <taxon>Fungi</taxon>
        <taxon>Dikarya</taxon>
        <taxon>Ascomycota</taxon>
        <taxon>Pezizomycotina</taxon>
        <taxon>Dothideomycetes</taxon>
        <taxon>Dothideomycetidae</taxon>
        <taxon>Mycosphaerellales</taxon>
        <taxon>Mycosphaerellaceae</taxon>
        <taxon>Zasmidium</taxon>
    </lineage>
</organism>
<evidence type="ECO:0000256" key="1">
    <source>
        <dbReference type="SAM" id="MobiDB-lite"/>
    </source>
</evidence>
<evidence type="ECO:0000259" key="3">
    <source>
        <dbReference type="Pfam" id="PF12708"/>
    </source>
</evidence>
<feature type="compositionally biased region" description="Polar residues" evidence="1">
    <location>
        <begin position="137"/>
        <end position="151"/>
    </location>
</feature>
<sequence length="835" mass="89140">MRFYVPAAFAGLATCVYGTPVPAEGPVNSQGVPEQLPKNETALYPPYNYTTGRHDLPDLTGIPIKALNASKKPWEIVHPNSNRTHRFQAEASCGGPTATNPSTFWYEQITHDGTSPFINDNNWVVFRNVVTDYGADNSGNSDSQSAIQNAINDGSGSGNSRTSNSLGTTGQPAVVYLPAGTYTINSPLQLYVGTVLMGDPVGGTTIKAGSGFSGSVLIYGKDPNQDSTTNFYIKVQHLTLDSNNVDKDTTFTLLDWSVSQATQLSDVVFNMPNYSSGHTGVTMPEGGSGTFMGNLQFNGGVVGLNMDNQQYEGKSLTFNGCTTGILVSHCYDCVFIDITFMNNEYGLDVSGGNIGFVALLDSTASSLNTVVRAAAPSTGDHSLVIENFVKGSSVTNVVTANGKQVLNNNVQGQAWVYGNAYVPNGPNTGAHQRGTLYNSPRPSVLTPSNGDYLVIEPPSYKEYDVDQFINVKQVSGYPVYGDGDTDDTNNLNAIISMYAGCKILFFPSGTYIVTNTIFFPAGSRVVGEAWAAISALGSNYYNPQSPNVMVQVGNAGDKGVAQFSGLLFTVADVLQGCTLLEVNIAGNNPGDVAFWDCHFRIGGAAGSKVQTNCGGSPAQCKAAFLLGHLTSSSSAYIENMWGWTADHDLDGGHGQTISTGRGLLVEATAATWLHGTAFEHNTLYQYSFQNAQNVFAGMQQSETPYWQGNGSPSIAPAPWSSITSSPYYDPDFSNCDNGDAQCRMAWFTYINGGSNLFLYGAGFWTFFNDGSADCSNNGVCQTNAVWTNDVSNLYWYGINEHLNLNLVINNGQVLVTQNNNPGSWGGVVAAYLTDS</sequence>
<feature type="signal peptide" evidence="2">
    <location>
        <begin position="1"/>
        <end position="18"/>
    </location>
</feature>
<dbReference type="Proteomes" id="UP001305779">
    <property type="component" value="Unassembled WGS sequence"/>
</dbReference>
<dbReference type="EMBL" id="JAXOVC010000001">
    <property type="protein sequence ID" value="KAK4508539.1"/>
    <property type="molecule type" value="Genomic_DNA"/>
</dbReference>
<feature type="chain" id="PRO_5046538783" description="Rhamnogalacturonase A/B/Epimerase-like pectate lyase domain-containing protein" evidence="2">
    <location>
        <begin position="19"/>
        <end position="835"/>
    </location>
</feature>
<dbReference type="InterPro" id="IPR011050">
    <property type="entry name" value="Pectin_lyase_fold/virulence"/>
</dbReference>